<dbReference type="Gene3D" id="3.40.50.720">
    <property type="entry name" value="NAD(P)-binding Rossmann-like Domain"/>
    <property type="match status" value="1"/>
</dbReference>
<dbReference type="SUPFAM" id="SSF51735">
    <property type="entry name" value="NAD(P)-binding Rossmann-fold domains"/>
    <property type="match status" value="1"/>
</dbReference>
<dbReference type="InterPro" id="IPR036291">
    <property type="entry name" value="NAD(P)-bd_dom_sf"/>
</dbReference>
<keyword evidence="2" id="KW-0520">NAD</keyword>
<evidence type="ECO:0000313" key="5">
    <source>
        <dbReference type="Proteomes" id="UP001279734"/>
    </source>
</evidence>
<dbReference type="Gene3D" id="3.90.25.10">
    <property type="entry name" value="UDP-galactose 4-epimerase, domain 1"/>
    <property type="match status" value="3"/>
</dbReference>
<evidence type="ECO:0000256" key="1">
    <source>
        <dbReference type="ARBA" id="ARBA00007637"/>
    </source>
</evidence>
<gene>
    <name evidence="4" type="ORF">Nepgr_013152</name>
</gene>
<organism evidence="4 5">
    <name type="scientific">Nepenthes gracilis</name>
    <name type="common">Slender pitcher plant</name>
    <dbReference type="NCBI Taxonomy" id="150966"/>
    <lineage>
        <taxon>Eukaryota</taxon>
        <taxon>Viridiplantae</taxon>
        <taxon>Streptophyta</taxon>
        <taxon>Embryophyta</taxon>
        <taxon>Tracheophyta</taxon>
        <taxon>Spermatophyta</taxon>
        <taxon>Magnoliopsida</taxon>
        <taxon>eudicotyledons</taxon>
        <taxon>Gunneridae</taxon>
        <taxon>Pentapetalae</taxon>
        <taxon>Caryophyllales</taxon>
        <taxon>Nepenthaceae</taxon>
        <taxon>Nepenthes</taxon>
    </lineage>
</organism>
<proteinExistence type="inferred from homology"/>
<evidence type="ECO:0000313" key="4">
    <source>
        <dbReference type="EMBL" id="GMH11311.1"/>
    </source>
</evidence>
<keyword evidence="5" id="KW-1185">Reference proteome</keyword>
<accession>A0AAD3XP09</accession>
<reference evidence="4" key="1">
    <citation type="submission" date="2023-05" db="EMBL/GenBank/DDBJ databases">
        <title>Nepenthes gracilis genome sequencing.</title>
        <authorList>
            <person name="Fukushima K."/>
        </authorList>
    </citation>
    <scope>NUCLEOTIDE SEQUENCE</scope>
    <source>
        <strain evidence="4">SING2019-196</strain>
    </source>
</reference>
<evidence type="ECO:0000256" key="3">
    <source>
        <dbReference type="ARBA" id="ARBA00023235"/>
    </source>
</evidence>
<protein>
    <submittedName>
        <fullName evidence="4">Uncharacterized protein</fullName>
    </submittedName>
</protein>
<dbReference type="EMBL" id="BSYO01000011">
    <property type="protein sequence ID" value="GMH11311.1"/>
    <property type="molecule type" value="Genomic_DNA"/>
</dbReference>
<dbReference type="GO" id="GO:0016853">
    <property type="term" value="F:isomerase activity"/>
    <property type="evidence" value="ECO:0007669"/>
    <property type="project" value="UniProtKB-KW"/>
</dbReference>
<comment type="caution">
    <text evidence="4">The sequence shown here is derived from an EMBL/GenBank/DDBJ whole genome shotgun (WGS) entry which is preliminary data.</text>
</comment>
<name>A0AAD3XP09_NEPGR</name>
<dbReference type="Proteomes" id="UP001279734">
    <property type="component" value="Unassembled WGS sequence"/>
</dbReference>
<dbReference type="PANTHER" id="PTHR43574">
    <property type="entry name" value="EPIMERASE-RELATED"/>
    <property type="match status" value="1"/>
</dbReference>
<sequence>MGFIHWNYSAIVYNITMISFNMLETARINGVKRFFYAPSASIYPEFRQWKTTSRGRREKAPAAFCRKAIASTDRFEMWGDRKQTRSLTFIDECVEDAPISDLGKIGSSHVDDIFSCYLRHLAFSGPYKIISHSENRLFWWIAVRFPNTFLPENIEPVIQRVRLYELVNIGGDEMVGMNEVADIVLSFENKKLHIHNLSWAPMMKLKVTFELF</sequence>
<dbReference type="AlphaFoldDB" id="A0AAD3XP09"/>
<comment type="similarity">
    <text evidence="1">Belongs to the NAD(P)-dependent epimerase/dehydratase family.</text>
</comment>
<keyword evidence="3" id="KW-0413">Isomerase</keyword>
<evidence type="ECO:0000256" key="2">
    <source>
        <dbReference type="ARBA" id="ARBA00023027"/>
    </source>
</evidence>